<dbReference type="EMBL" id="JASBWV010000008">
    <property type="protein sequence ID" value="KAJ9124846.1"/>
    <property type="molecule type" value="Genomic_DNA"/>
</dbReference>
<organism evidence="1 2">
    <name type="scientific">Naganishia onofrii</name>
    <dbReference type="NCBI Taxonomy" id="1851511"/>
    <lineage>
        <taxon>Eukaryota</taxon>
        <taxon>Fungi</taxon>
        <taxon>Dikarya</taxon>
        <taxon>Basidiomycota</taxon>
        <taxon>Agaricomycotina</taxon>
        <taxon>Tremellomycetes</taxon>
        <taxon>Filobasidiales</taxon>
        <taxon>Filobasidiaceae</taxon>
        <taxon>Naganishia</taxon>
    </lineage>
</organism>
<dbReference type="Proteomes" id="UP001234202">
    <property type="component" value="Unassembled WGS sequence"/>
</dbReference>
<gene>
    <name evidence="1" type="ORF">QFC24_002775</name>
</gene>
<evidence type="ECO:0000313" key="1">
    <source>
        <dbReference type="EMBL" id="KAJ9124846.1"/>
    </source>
</evidence>
<protein>
    <submittedName>
        <fullName evidence="1">Uncharacterized protein</fullName>
    </submittedName>
</protein>
<comment type="caution">
    <text evidence="1">The sequence shown here is derived from an EMBL/GenBank/DDBJ whole genome shotgun (WGS) entry which is preliminary data.</text>
</comment>
<accession>A0ACC2XNB4</accession>
<sequence>MKLNAFFVTSAAALLYGTLAKDARNGGHASPPNMRSTGSTIGSSRSNNNPQYFLTRPGDDEKCPPCFNCMLPAFKCAQFGECSPSDGQCKCPDGWGGQDCLTPLCGSLAAGSDRYPRQDGDRCECEPGWAGINCNVCQEDKVCKAFKPRYPDIQSVSFGKEEVEGEDEDDTGNMVCYKGGLAVQQNYQMCDVTNRKIIDTIPDNKKPQVTFSCTANGPSSNDSTSAYDWQHPLLSSLSSSRSGEESVMGLKEDMGTCSFQFWVDEIESFYCKLEGCGWEGTNSFENNRTRYECKVIECACVPGRFLCGENGSVNIDDFLSEEVKGPATFQCNSGGACSFEEPAMNGLINDIFGDKSITLDCESGECLHYTQVPGYQADFHIIAAKTMRSLVLWYLGRTKRHPAGFGGVHLPSDEAAKLMTDHVPATLHFENLSYSINNMAILTDITGSVAPGQVMAILGASGAGKSTFLDILARKDKRGRVTGRLHINGSEIDDENLYRRVIGFVDQEDTLMPTLTVYETVLYSAVLRLPREMSLEAKKFRTLETMNELGILGIKDSRIGESGKRSISGGEKRRVSIACELVTSPSILFLDEPTSGLDSYNAFNVVESLVTLARDYNRTVVFTIHQPQSNIVSMFDRLLLLAKGRMVYSGDFKQCSDHFSSLGYPCPPGYNIADYLIDVTTKASGDHKSDKTHRTTGLNGSTSTNSDVERDSTEAEDAAEERGEQGSIWTRMKEKLSAAVTPKSQTSIVIVPPVPERLEDLVNGFRDSDQAKITEAEIHRIHNGEGLHGVRAISTDATRLGGYKKASWWTQFKLLSGRAFKNLYRNPLLMASHYVVAIVVAFVCGFFFYKVTNDIPGFQNRLGLFLFILSLFGFSTLTSLGVFANERMLFMRERANGYYSPITYFASKVLFDILPLRVIPPFILGSIVYGLAGLNPNVAAFWKFILTLVLFNLAASSIVLFLSVAVADTGVANLLGSMVMLYNLLFAGLLMNYDRVPHGLKWMQTTSFFHAGYEALLVNELRYLQLIEHKFGLDIQVPSATILSSFGFHAQASYRSLEHSDLNLNCVLGTSSLPLDRKIIIGMSEPIKQSGGKQNLRTYNMNRSAVFNAMLEDYRDLCRHNSTQAIAEITDRLNQRTFDNAPMFEVSFRVLLAEAHDKKENYVCAAREIKLAEKVYRAATDAKGEGTDTEAWGNLETIMTELNDLMKASEAKGMEPRVNNLERLEGGGGGSGEARGVPVKQIMMEQKEKDKAQAIKICDDPEMWSDPTGDCIFENMTYDEVMRQLNSD</sequence>
<name>A0ACC2XNB4_9TREE</name>
<reference evidence="1" key="1">
    <citation type="submission" date="2023-04" db="EMBL/GenBank/DDBJ databases">
        <title>Draft Genome sequencing of Naganishia species isolated from polar environments using Oxford Nanopore Technology.</title>
        <authorList>
            <person name="Leo P."/>
            <person name="Venkateswaran K."/>
        </authorList>
    </citation>
    <scope>NUCLEOTIDE SEQUENCE</scope>
    <source>
        <strain evidence="1">DBVPG 5303</strain>
    </source>
</reference>
<proteinExistence type="predicted"/>
<keyword evidence="2" id="KW-1185">Reference proteome</keyword>
<evidence type="ECO:0000313" key="2">
    <source>
        <dbReference type="Proteomes" id="UP001234202"/>
    </source>
</evidence>